<keyword evidence="1" id="KW-1133">Transmembrane helix</keyword>
<reference evidence="2 3" key="1">
    <citation type="journal article" date="2022" name="Nat. Genet.">
        <title>Improved pea reference genome and pan-genome highlight genomic features and evolutionary characteristics.</title>
        <authorList>
            <person name="Yang T."/>
            <person name="Liu R."/>
            <person name="Luo Y."/>
            <person name="Hu S."/>
            <person name="Wang D."/>
            <person name="Wang C."/>
            <person name="Pandey M.K."/>
            <person name="Ge S."/>
            <person name="Xu Q."/>
            <person name="Li N."/>
            <person name="Li G."/>
            <person name="Huang Y."/>
            <person name="Saxena R.K."/>
            <person name="Ji Y."/>
            <person name="Li M."/>
            <person name="Yan X."/>
            <person name="He Y."/>
            <person name="Liu Y."/>
            <person name="Wang X."/>
            <person name="Xiang C."/>
            <person name="Varshney R.K."/>
            <person name="Ding H."/>
            <person name="Gao S."/>
            <person name="Zong X."/>
        </authorList>
    </citation>
    <scope>NUCLEOTIDE SEQUENCE [LARGE SCALE GENOMIC DNA]</scope>
    <source>
        <strain evidence="2 3">cv. Zhongwan 6</strain>
    </source>
</reference>
<comment type="caution">
    <text evidence="2">The sequence shown here is derived from an EMBL/GenBank/DDBJ whole genome shotgun (WGS) entry which is preliminary data.</text>
</comment>
<accession>A0A9D4WU34</accession>
<dbReference type="AlphaFoldDB" id="A0A9D4WU34"/>
<proteinExistence type="predicted"/>
<keyword evidence="3" id="KW-1185">Reference proteome</keyword>
<evidence type="ECO:0000313" key="3">
    <source>
        <dbReference type="Proteomes" id="UP001058974"/>
    </source>
</evidence>
<evidence type="ECO:0000256" key="1">
    <source>
        <dbReference type="SAM" id="Phobius"/>
    </source>
</evidence>
<gene>
    <name evidence="2" type="ORF">KIW84_054339</name>
</gene>
<dbReference type="Gramene" id="Psat05G0433900-T1">
    <property type="protein sequence ID" value="KAI5408461.1"/>
    <property type="gene ID" value="KIW84_054339"/>
</dbReference>
<organism evidence="2 3">
    <name type="scientific">Pisum sativum</name>
    <name type="common">Garden pea</name>
    <name type="synonym">Lathyrus oleraceus</name>
    <dbReference type="NCBI Taxonomy" id="3888"/>
    <lineage>
        <taxon>Eukaryota</taxon>
        <taxon>Viridiplantae</taxon>
        <taxon>Streptophyta</taxon>
        <taxon>Embryophyta</taxon>
        <taxon>Tracheophyta</taxon>
        <taxon>Spermatophyta</taxon>
        <taxon>Magnoliopsida</taxon>
        <taxon>eudicotyledons</taxon>
        <taxon>Gunneridae</taxon>
        <taxon>Pentapetalae</taxon>
        <taxon>rosids</taxon>
        <taxon>fabids</taxon>
        <taxon>Fabales</taxon>
        <taxon>Fabaceae</taxon>
        <taxon>Papilionoideae</taxon>
        <taxon>50 kb inversion clade</taxon>
        <taxon>NPAAA clade</taxon>
        <taxon>Hologalegina</taxon>
        <taxon>IRL clade</taxon>
        <taxon>Fabeae</taxon>
        <taxon>Lathyrus</taxon>
    </lineage>
</organism>
<name>A0A9D4WU34_PEA</name>
<evidence type="ECO:0000313" key="2">
    <source>
        <dbReference type="EMBL" id="KAI5408461.1"/>
    </source>
</evidence>
<dbReference type="Proteomes" id="UP001058974">
    <property type="component" value="Chromosome 5"/>
</dbReference>
<sequence length="136" mass="15510">MIMDQPSWENIWTVKAMLRGFELCSSLFVNFIKSRVIGFNVKQDFLLMPRTTYCVWLAPFISTFRVPLLFAIIGGVLLGIWFLRRSGIGWLLGKQNICVLVEGLSFLTSFLVLLLQSPESGYSRVYQDSTCILMEG</sequence>
<keyword evidence="1" id="KW-0812">Transmembrane</keyword>
<dbReference type="EMBL" id="JAMSHJ010000005">
    <property type="protein sequence ID" value="KAI5408461.1"/>
    <property type="molecule type" value="Genomic_DNA"/>
</dbReference>
<protein>
    <submittedName>
        <fullName evidence="2">Uncharacterized protein</fullName>
    </submittedName>
</protein>
<feature type="transmembrane region" description="Helical" evidence="1">
    <location>
        <begin position="95"/>
        <end position="115"/>
    </location>
</feature>
<keyword evidence="1" id="KW-0472">Membrane</keyword>
<feature type="transmembrane region" description="Helical" evidence="1">
    <location>
        <begin position="56"/>
        <end position="83"/>
    </location>
</feature>